<accession>A0A0L9U3F0</accession>
<dbReference type="AlphaFoldDB" id="A0A0L9U3F0"/>
<gene>
    <name evidence="1" type="ORF">LR48_Vigan03g069600</name>
</gene>
<reference evidence="2" key="1">
    <citation type="journal article" date="2015" name="Proc. Natl. Acad. Sci. U.S.A.">
        <title>Genome sequencing of adzuki bean (Vigna angularis) provides insight into high starch and low fat accumulation and domestication.</title>
        <authorList>
            <person name="Yang K."/>
            <person name="Tian Z."/>
            <person name="Chen C."/>
            <person name="Luo L."/>
            <person name="Zhao B."/>
            <person name="Wang Z."/>
            <person name="Yu L."/>
            <person name="Li Y."/>
            <person name="Sun Y."/>
            <person name="Li W."/>
            <person name="Chen Y."/>
            <person name="Li Y."/>
            <person name="Zhang Y."/>
            <person name="Ai D."/>
            <person name="Zhao J."/>
            <person name="Shang C."/>
            <person name="Ma Y."/>
            <person name="Wu B."/>
            <person name="Wang M."/>
            <person name="Gao L."/>
            <person name="Sun D."/>
            <person name="Zhang P."/>
            <person name="Guo F."/>
            <person name="Wang W."/>
            <person name="Li Y."/>
            <person name="Wang J."/>
            <person name="Varshney R.K."/>
            <person name="Wang J."/>
            <person name="Ling H.Q."/>
            <person name="Wan P."/>
        </authorList>
    </citation>
    <scope>NUCLEOTIDE SEQUENCE</scope>
    <source>
        <strain evidence="2">cv. Jingnong 6</strain>
    </source>
</reference>
<sequence>MDNRASIPQQNNFISSKHKRSETTYSFAGCPSKLHHLRCRQTRKILVGEGCRRCSQPKSPQHYRSPAASPPRFSSVFIAQPVIRKQRAPMAAIDATSAKSRLLRFRSSAPSKQREPSNQVRPSAFVAPPGAAVTEASNPHHQIYNHFTDLTDAIKAAIKKVKSSASRLELDSDNHHCRGGTVSVGKLKLSHKTELLLVCSRCGANATPTTSPTKSWCLKMSICPASDNMRLQFLRRESEERFPLAVGCNVN</sequence>
<evidence type="ECO:0000313" key="1">
    <source>
        <dbReference type="EMBL" id="KOM37315.1"/>
    </source>
</evidence>
<name>A0A0L9U3F0_PHAAN</name>
<dbReference type="Proteomes" id="UP000053144">
    <property type="component" value="Chromosome 3"/>
</dbReference>
<dbReference type="EMBL" id="CM003373">
    <property type="protein sequence ID" value="KOM37315.1"/>
    <property type="molecule type" value="Genomic_DNA"/>
</dbReference>
<dbReference type="Gramene" id="KOM37315">
    <property type="protein sequence ID" value="KOM37315"/>
    <property type="gene ID" value="LR48_Vigan03g069600"/>
</dbReference>
<evidence type="ECO:0000313" key="2">
    <source>
        <dbReference type="Proteomes" id="UP000053144"/>
    </source>
</evidence>
<protein>
    <submittedName>
        <fullName evidence="1">Uncharacterized protein</fullName>
    </submittedName>
</protein>
<organism evidence="1 2">
    <name type="scientific">Phaseolus angularis</name>
    <name type="common">Azuki bean</name>
    <name type="synonym">Vigna angularis</name>
    <dbReference type="NCBI Taxonomy" id="3914"/>
    <lineage>
        <taxon>Eukaryota</taxon>
        <taxon>Viridiplantae</taxon>
        <taxon>Streptophyta</taxon>
        <taxon>Embryophyta</taxon>
        <taxon>Tracheophyta</taxon>
        <taxon>Spermatophyta</taxon>
        <taxon>Magnoliopsida</taxon>
        <taxon>eudicotyledons</taxon>
        <taxon>Gunneridae</taxon>
        <taxon>Pentapetalae</taxon>
        <taxon>rosids</taxon>
        <taxon>fabids</taxon>
        <taxon>Fabales</taxon>
        <taxon>Fabaceae</taxon>
        <taxon>Papilionoideae</taxon>
        <taxon>50 kb inversion clade</taxon>
        <taxon>NPAAA clade</taxon>
        <taxon>indigoferoid/millettioid clade</taxon>
        <taxon>Phaseoleae</taxon>
        <taxon>Vigna</taxon>
    </lineage>
</organism>
<proteinExistence type="predicted"/>